<evidence type="ECO:0000313" key="2">
    <source>
        <dbReference type="Proteomes" id="UP000183376"/>
    </source>
</evidence>
<name>A0A1G9WM58_ALLAB</name>
<dbReference type="STRING" id="211114.SAMN04489726_3676"/>
<gene>
    <name evidence="1" type="ORF">SAMN04489726_3676</name>
</gene>
<reference evidence="1 2" key="1">
    <citation type="submission" date="2016-10" db="EMBL/GenBank/DDBJ databases">
        <authorList>
            <person name="de Groot N.N."/>
        </authorList>
    </citation>
    <scope>NUCLEOTIDE SEQUENCE [LARGE SCALE GENOMIC DNA]</scope>
    <source>
        <strain evidence="1 2">DSM 44149</strain>
    </source>
</reference>
<protein>
    <submittedName>
        <fullName evidence="1">Uncharacterized protein</fullName>
    </submittedName>
</protein>
<organism evidence="1 2">
    <name type="scientific">Allokutzneria albata</name>
    <name type="common">Kibdelosporangium albatum</name>
    <dbReference type="NCBI Taxonomy" id="211114"/>
    <lineage>
        <taxon>Bacteria</taxon>
        <taxon>Bacillati</taxon>
        <taxon>Actinomycetota</taxon>
        <taxon>Actinomycetes</taxon>
        <taxon>Pseudonocardiales</taxon>
        <taxon>Pseudonocardiaceae</taxon>
        <taxon>Allokutzneria</taxon>
    </lineage>
</organism>
<dbReference type="EMBL" id="LT629701">
    <property type="protein sequence ID" value="SDM85236.1"/>
    <property type="molecule type" value="Genomic_DNA"/>
</dbReference>
<sequence>MTSVGAVHRRLAAARGALPEEQLRELAGRILDELRPELNSVMEPGSGYELQDAMALLGAAAGDLLSAADDFALAKERTNTYLAEK</sequence>
<accession>A0A1G9WM58</accession>
<keyword evidence="2" id="KW-1185">Reference proteome</keyword>
<dbReference type="RefSeq" id="WP_030429793.1">
    <property type="nucleotide sequence ID" value="NZ_JOEF01000008.1"/>
</dbReference>
<dbReference type="OrthoDB" id="9950981at2"/>
<dbReference type="Proteomes" id="UP000183376">
    <property type="component" value="Chromosome I"/>
</dbReference>
<proteinExistence type="predicted"/>
<evidence type="ECO:0000313" key="1">
    <source>
        <dbReference type="EMBL" id="SDM85236.1"/>
    </source>
</evidence>
<dbReference type="AlphaFoldDB" id="A0A1G9WM58"/>